<proteinExistence type="predicted"/>
<feature type="region of interest" description="Disordered" evidence="1">
    <location>
        <begin position="1"/>
        <end position="28"/>
    </location>
</feature>
<feature type="compositionally biased region" description="Low complexity" evidence="1">
    <location>
        <begin position="17"/>
        <end position="28"/>
    </location>
</feature>
<evidence type="ECO:0000256" key="1">
    <source>
        <dbReference type="SAM" id="MobiDB-lite"/>
    </source>
</evidence>
<evidence type="ECO:0000313" key="3">
    <source>
        <dbReference type="Proteomes" id="UP000777482"/>
    </source>
</evidence>
<dbReference type="EMBL" id="PUHQ01000022">
    <property type="protein sequence ID" value="KAG0663072.1"/>
    <property type="molecule type" value="Genomic_DNA"/>
</dbReference>
<name>A0A9P6W3Q4_RHOMI</name>
<comment type="caution">
    <text evidence="2">The sequence shown here is derived from an EMBL/GenBank/DDBJ whole genome shotgun (WGS) entry which is preliminary data.</text>
</comment>
<dbReference type="Proteomes" id="UP000777482">
    <property type="component" value="Unassembled WGS sequence"/>
</dbReference>
<reference evidence="2 3" key="1">
    <citation type="submission" date="2020-11" db="EMBL/GenBank/DDBJ databases">
        <title>Kefir isolates.</title>
        <authorList>
            <person name="Marcisauskas S."/>
            <person name="Kim Y."/>
            <person name="Blasche S."/>
        </authorList>
    </citation>
    <scope>NUCLEOTIDE SEQUENCE [LARGE SCALE GENOMIC DNA]</scope>
    <source>
        <strain evidence="2 3">KR</strain>
    </source>
</reference>
<evidence type="ECO:0008006" key="4">
    <source>
        <dbReference type="Google" id="ProtNLM"/>
    </source>
</evidence>
<dbReference type="OrthoDB" id="3246235at2759"/>
<evidence type="ECO:0000313" key="2">
    <source>
        <dbReference type="EMBL" id="KAG0663072.1"/>
    </source>
</evidence>
<sequence length="519" mass="54526">MGTVAGEKSAETAAAVPSESGSSTPSSTGWVAAYDSTLRKLPPAIATRLPTSETAASSVALAQDKLSGLGEASKQSWEVVAQKANGLRQAAQARTGPARVEWLRQAWSVTNETQVPLNISLNQVGPLYFQVVAPGDTFERRIPNVWHLLEVRPYTSPSTAYNAWSTTWPILCVTGPAVAATSLLAIPIMAVAAGGSALASLSAFGSSIGTAVSSATAGAVEGVSATAATVTAAAAKANRLPGASRVRGKLADAARNLVRDQVGRQEVQQRVVRYLTTATGGAGAAAAAGGRDTAGHAEEDGTEHEQPEPTVSYLGGEPVQTRGNTGKKLDEVDVTGHDIERVLTCSTGDATIDKELAQAFKRLSFKTKFGEFKTAENPVLRIVGGPELVTRTPKPSLFHAHPSPRQILIFHPFILVRRTDLVAVSVSPEEVPPTESESRVIEKAKVVESYAEAEEVKKKTERGEDPDEAVAEVCGEQVGGKAQGSAPPVEEIANVLQGEEAVASTAEQKKKKKGWFARW</sequence>
<protein>
    <recommendedName>
        <fullName evidence="4">Proteophosphoglycan ppg4</fullName>
    </recommendedName>
</protein>
<dbReference type="AlphaFoldDB" id="A0A9P6W3Q4"/>
<feature type="region of interest" description="Disordered" evidence="1">
    <location>
        <begin position="283"/>
        <end position="329"/>
    </location>
</feature>
<organism evidence="2 3">
    <name type="scientific">Rhodotorula mucilaginosa</name>
    <name type="common">Yeast</name>
    <name type="synonym">Rhodotorula rubra</name>
    <dbReference type="NCBI Taxonomy" id="5537"/>
    <lineage>
        <taxon>Eukaryota</taxon>
        <taxon>Fungi</taxon>
        <taxon>Dikarya</taxon>
        <taxon>Basidiomycota</taxon>
        <taxon>Pucciniomycotina</taxon>
        <taxon>Microbotryomycetes</taxon>
        <taxon>Sporidiobolales</taxon>
        <taxon>Sporidiobolaceae</taxon>
        <taxon>Rhodotorula</taxon>
    </lineage>
</organism>
<accession>A0A9P6W3Q4</accession>
<gene>
    <name evidence="2" type="ORF">C6P46_002915</name>
</gene>
<feature type="compositionally biased region" description="Basic and acidic residues" evidence="1">
    <location>
        <begin position="293"/>
        <end position="307"/>
    </location>
</feature>
<keyword evidence="3" id="KW-1185">Reference proteome</keyword>